<dbReference type="EMBL" id="FWXS01000024">
    <property type="protein sequence ID" value="SMC93214.1"/>
    <property type="molecule type" value="Genomic_DNA"/>
</dbReference>
<gene>
    <name evidence="13" type="ORF">SAMN06296427_1241</name>
</gene>
<evidence type="ECO:0000256" key="1">
    <source>
        <dbReference type="ARBA" id="ARBA00004701"/>
    </source>
</evidence>
<feature type="binding site" evidence="10">
    <location>
        <position position="213"/>
    </location>
    <ligand>
        <name>substrate</name>
    </ligand>
</feature>
<dbReference type="GO" id="GO:0051287">
    <property type="term" value="F:NAD binding"/>
    <property type="evidence" value="ECO:0007669"/>
    <property type="project" value="InterPro"/>
</dbReference>
<dbReference type="STRING" id="1434700.SAMN06296427_1241"/>
<accession>A0A1W2D7J3</accession>
<feature type="binding site" evidence="11">
    <location>
        <position position="272"/>
    </location>
    <ligand>
        <name>NAD(+)</name>
        <dbReference type="ChEBI" id="CHEBI:57540"/>
    </ligand>
</feature>
<keyword evidence="14" id="KW-1185">Reference proteome</keyword>
<comment type="catalytic activity">
    <reaction evidence="7">
        <text>UDP-alpha-D-glucose + 2 NAD(+) + H2O = UDP-alpha-D-glucuronate + 2 NADH + 3 H(+)</text>
        <dbReference type="Rhea" id="RHEA:23596"/>
        <dbReference type="ChEBI" id="CHEBI:15377"/>
        <dbReference type="ChEBI" id="CHEBI:15378"/>
        <dbReference type="ChEBI" id="CHEBI:57540"/>
        <dbReference type="ChEBI" id="CHEBI:57945"/>
        <dbReference type="ChEBI" id="CHEBI:58052"/>
        <dbReference type="ChEBI" id="CHEBI:58885"/>
        <dbReference type="EC" id="1.1.1.22"/>
    </reaction>
</comment>
<evidence type="ECO:0000313" key="13">
    <source>
        <dbReference type="EMBL" id="SMC93214.1"/>
    </source>
</evidence>
<feature type="binding site" evidence="10">
    <location>
        <begin position="158"/>
        <end position="161"/>
    </location>
    <ligand>
        <name>substrate</name>
    </ligand>
</feature>
<dbReference type="FunFam" id="1.20.5.100:FF:000001">
    <property type="entry name" value="UDP-glucose 6-dehydrogenase"/>
    <property type="match status" value="1"/>
</dbReference>
<dbReference type="EC" id="1.1.1.22" evidence="3"/>
<dbReference type="GO" id="GO:0003979">
    <property type="term" value="F:UDP-glucose 6-dehydrogenase activity"/>
    <property type="evidence" value="ECO:0007669"/>
    <property type="project" value="UniProtKB-EC"/>
</dbReference>
<dbReference type="InterPro" id="IPR036220">
    <property type="entry name" value="UDP-Glc/GDP-Man_DH_C_sf"/>
</dbReference>
<sequence>ILSMKITVVGTGYVGLVSGTCFADVGIDVVCVDIDSNKIEKLKNGIIPIYEPGLEELVKRNFANGRLTFTTDLGEAIQDSEVVFIAVGTPPGEDGSADLSYVLGVAREIGEKMTDYLVVATKSTVPVGTGVKVKAEIAQSLSDRNSNLEFSVASNPEFLKEGAAVEDFLKPDRIVIGTEDKRAEEFMHRLYKPFQLNGERMVYMDIPSAEMTKYTANAMLATKISFMNDIANLCERVGADVNMVRRGIGSDPRIGNKFIYPGVGYGGSCFPKDVKAIIRTAKQYGYELRVLQAVEDVNDAQKYVLVEKIKKHFGEDLRGMTFAMWGLSFKPNTDDMREAPSLVIIDELRKLGAAVKAYDPVAMEHAEEFYLGDKVTYSKDAYEACNDSEALLLVTEWAEFRMPSWDVISKLLKNKVVFDGRNIYDAEYLKEEGFVHYGIGM</sequence>
<dbReference type="Pfam" id="PF00984">
    <property type="entry name" value="UDPG_MGDP_dh"/>
    <property type="match status" value="1"/>
</dbReference>
<evidence type="ECO:0000256" key="4">
    <source>
        <dbReference type="ARBA" id="ARBA00015132"/>
    </source>
</evidence>
<organism evidence="13 14">
    <name type="scientific">Moheibacter sediminis</name>
    <dbReference type="NCBI Taxonomy" id="1434700"/>
    <lineage>
        <taxon>Bacteria</taxon>
        <taxon>Pseudomonadati</taxon>
        <taxon>Bacteroidota</taxon>
        <taxon>Flavobacteriia</taxon>
        <taxon>Flavobacteriales</taxon>
        <taxon>Weeksellaceae</taxon>
        <taxon>Moheibacter</taxon>
    </lineage>
</organism>
<comment type="pathway">
    <text evidence="1">Nucleotide-sugar biosynthesis; UDP-alpha-D-glucuronate biosynthesis; UDP-alpha-D-glucuronate from UDP-alpha-D-glucose: step 1/1.</text>
</comment>
<dbReference type="Gene3D" id="3.40.50.720">
    <property type="entry name" value="NAD(P)-binding Rossmann-like Domain"/>
    <property type="match status" value="2"/>
</dbReference>
<feature type="non-terminal residue" evidence="13">
    <location>
        <position position="1"/>
    </location>
</feature>
<dbReference type="SUPFAM" id="SSF48179">
    <property type="entry name" value="6-phosphogluconate dehydrogenase C-terminal domain-like"/>
    <property type="match status" value="1"/>
</dbReference>
<evidence type="ECO:0000256" key="3">
    <source>
        <dbReference type="ARBA" id="ARBA00012954"/>
    </source>
</evidence>
<dbReference type="GO" id="GO:0000271">
    <property type="term" value="P:polysaccharide biosynthetic process"/>
    <property type="evidence" value="ECO:0007669"/>
    <property type="project" value="InterPro"/>
</dbReference>
<name>A0A1W2D7J3_9FLAO</name>
<evidence type="ECO:0000256" key="2">
    <source>
        <dbReference type="ARBA" id="ARBA00006601"/>
    </source>
</evidence>
<evidence type="ECO:0000313" key="14">
    <source>
        <dbReference type="Proteomes" id="UP000192393"/>
    </source>
</evidence>
<dbReference type="InterPro" id="IPR001732">
    <property type="entry name" value="UDP-Glc/GDP-Man_DH_N"/>
</dbReference>
<comment type="similarity">
    <text evidence="2">Belongs to the UDP-glucose/GDP-mannose dehydrogenase family.</text>
</comment>
<dbReference type="SMART" id="SM00984">
    <property type="entry name" value="UDPG_MGDP_dh_C"/>
    <property type="match status" value="1"/>
</dbReference>
<feature type="active site" description="Nucleophile" evidence="9">
    <location>
        <position position="269"/>
    </location>
</feature>
<evidence type="ECO:0000256" key="8">
    <source>
        <dbReference type="ARBA" id="ARBA00053241"/>
    </source>
</evidence>
<dbReference type="PANTHER" id="PTHR43750:SF3">
    <property type="entry name" value="UDP-GLUCOSE 6-DEHYDROGENASE TUAD"/>
    <property type="match status" value="1"/>
</dbReference>
<dbReference type="PIRSF" id="PIRSF500134">
    <property type="entry name" value="UDPglc_DH_bac"/>
    <property type="match status" value="1"/>
</dbReference>
<feature type="binding site" evidence="11">
    <location>
        <position position="33"/>
    </location>
    <ligand>
        <name>NAD(+)</name>
        <dbReference type="ChEBI" id="CHEBI:57540"/>
    </ligand>
</feature>
<keyword evidence="5" id="KW-0560">Oxidoreductase</keyword>
<dbReference type="AlphaFoldDB" id="A0A1W2D7J3"/>
<evidence type="ECO:0000256" key="6">
    <source>
        <dbReference type="ARBA" id="ARBA00023027"/>
    </source>
</evidence>
<feature type="non-terminal residue" evidence="13">
    <location>
        <position position="441"/>
    </location>
</feature>
<feature type="binding site" evidence="10">
    <location>
        <begin position="258"/>
        <end position="262"/>
    </location>
    <ligand>
        <name>substrate</name>
    </ligand>
</feature>
<protein>
    <recommendedName>
        <fullName evidence="4">UDP-glucose 6-dehydrogenase</fullName>
        <ecNumber evidence="3">1.1.1.22</ecNumber>
    </recommendedName>
</protein>
<reference evidence="14" key="1">
    <citation type="submission" date="2017-04" db="EMBL/GenBank/DDBJ databases">
        <authorList>
            <person name="Varghese N."/>
            <person name="Submissions S."/>
        </authorList>
    </citation>
    <scope>NUCLEOTIDE SEQUENCE [LARGE SCALE GENOMIC DNA]</scope>
    <source>
        <strain evidence="14">CGMCC 1.12708</strain>
    </source>
</reference>
<feature type="binding site" evidence="11">
    <location>
        <position position="38"/>
    </location>
    <ligand>
        <name>NAD(+)</name>
        <dbReference type="ChEBI" id="CHEBI:57540"/>
    </ligand>
</feature>
<dbReference type="InterPro" id="IPR008927">
    <property type="entry name" value="6-PGluconate_DH-like_C_sf"/>
</dbReference>
<dbReference type="GO" id="GO:0006065">
    <property type="term" value="P:UDP-glucuronate biosynthetic process"/>
    <property type="evidence" value="ECO:0007669"/>
    <property type="project" value="UniProtKB-UniPathway"/>
</dbReference>
<feature type="binding site" evidence="11">
    <location>
        <position position="89"/>
    </location>
    <ligand>
        <name>NAD(+)</name>
        <dbReference type="ChEBI" id="CHEBI:57540"/>
    </ligand>
</feature>
<feature type="binding site" evidence="11">
    <location>
        <position position="161"/>
    </location>
    <ligand>
        <name>NAD(+)</name>
        <dbReference type="ChEBI" id="CHEBI:57540"/>
    </ligand>
</feature>
<dbReference type="PANTHER" id="PTHR43750">
    <property type="entry name" value="UDP-GLUCOSE 6-DEHYDROGENASE TUAD"/>
    <property type="match status" value="1"/>
</dbReference>
<dbReference type="InterPro" id="IPR014027">
    <property type="entry name" value="UDP-Glc/GDP-Man_DH_C"/>
</dbReference>
<dbReference type="InterPro" id="IPR036291">
    <property type="entry name" value="NAD(P)-bd_dom_sf"/>
</dbReference>
<proteinExistence type="inferred from homology"/>
<dbReference type="UniPathway" id="UPA00038">
    <property type="reaction ID" value="UER00491"/>
</dbReference>
<dbReference type="NCBIfam" id="TIGR03026">
    <property type="entry name" value="NDP-sugDHase"/>
    <property type="match status" value="1"/>
</dbReference>
<feature type="domain" description="UDP-glucose/GDP-mannose dehydrogenase C-terminal" evidence="12">
    <location>
        <begin position="323"/>
        <end position="426"/>
    </location>
</feature>
<evidence type="ECO:0000256" key="11">
    <source>
        <dbReference type="PIRSR" id="PIRSR500134-3"/>
    </source>
</evidence>
<dbReference type="Pfam" id="PF03721">
    <property type="entry name" value="UDPG_MGDP_dh_N"/>
    <property type="match status" value="1"/>
</dbReference>
<dbReference type="SUPFAM" id="SSF52413">
    <property type="entry name" value="UDP-glucose/GDP-mannose dehydrogenase C-terminal domain"/>
    <property type="match status" value="1"/>
</dbReference>
<dbReference type="InterPro" id="IPR014026">
    <property type="entry name" value="UDP-Glc/GDP-Man_DH_dimer"/>
</dbReference>
<keyword evidence="6 11" id="KW-0520">NAD</keyword>
<dbReference type="PIRSF" id="PIRSF000124">
    <property type="entry name" value="UDPglc_GDPman_dh"/>
    <property type="match status" value="1"/>
</dbReference>
<dbReference type="Proteomes" id="UP000192393">
    <property type="component" value="Unassembled WGS sequence"/>
</dbReference>
<feature type="binding site" evidence="10">
    <location>
        <position position="330"/>
    </location>
    <ligand>
        <name>substrate</name>
    </ligand>
</feature>
<feature type="binding site" evidence="11">
    <location>
        <position position="124"/>
    </location>
    <ligand>
        <name>NAD(+)</name>
        <dbReference type="ChEBI" id="CHEBI:57540"/>
    </ligand>
</feature>
<dbReference type="InterPro" id="IPR017476">
    <property type="entry name" value="UDP-Glc/GDP-Man"/>
</dbReference>
<dbReference type="SUPFAM" id="SSF51735">
    <property type="entry name" value="NAD(P)-binding Rossmann-fold domains"/>
    <property type="match status" value="1"/>
</dbReference>
<evidence type="ECO:0000256" key="7">
    <source>
        <dbReference type="ARBA" id="ARBA00047473"/>
    </source>
</evidence>
<evidence type="ECO:0000256" key="9">
    <source>
        <dbReference type="PIRSR" id="PIRSR500134-1"/>
    </source>
</evidence>
<evidence type="ECO:0000259" key="12">
    <source>
        <dbReference type="SMART" id="SM00984"/>
    </source>
</evidence>
<dbReference type="Gene3D" id="1.20.5.100">
    <property type="entry name" value="Cytochrome c1, transmembrane anchor, C-terminal"/>
    <property type="match status" value="1"/>
</dbReference>
<dbReference type="InterPro" id="IPR028357">
    <property type="entry name" value="UDPglc_DH_bac"/>
</dbReference>
<evidence type="ECO:0000256" key="5">
    <source>
        <dbReference type="ARBA" id="ARBA00023002"/>
    </source>
</evidence>
<feature type="binding site" evidence="10">
    <location>
        <position position="266"/>
    </location>
    <ligand>
        <name>substrate</name>
    </ligand>
</feature>
<comment type="function">
    <text evidence="8">Catalyzes the conversion of UDP-glucose into UDP-glucuronate, one of the precursors of teichuronic acid.</text>
</comment>
<feature type="binding site" evidence="11">
    <location>
        <position position="337"/>
    </location>
    <ligand>
        <name>NAD(+)</name>
        <dbReference type="ChEBI" id="CHEBI:57540"/>
    </ligand>
</feature>
<evidence type="ECO:0000256" key="10">
    <source>
        <dbReference type="PIRSR" id="PIRSR500134-2"/>
    </source>
</evidence>
<dbReference type="Pfam" id="PF03720">
    <property type="entry name" value="UDPG_MGDP_dh_C"/>
    <property type="match status" value="1"/>
</dbReference>